<protein>
    <submittedName>
        <fullName evidence="11">Cytochrome P450</fullName>
    </submittedName>
</protein>
<evidence type="ECO:0000256" key="9">
    <source>
        <dbReference type="PIRSR" id="PIRSR602401-1"/>
    </source>
</evidence>
<dbReference type="Proteomes" id="UP001163850">
    <property type="component" value="Unassembled WGS sequence"/>
</dbReference>
<sequence length="520" mass="59361">MSPFEKVLFLCWTASIISLYLFRRTSWKPLPPGPWSLPWIGNLQYLISHPNWLTYTDWYQRYDSDIVHVNIAGHSFIILNTLEAATELLDRRSGIYSSRKDSNLGAALCCYSWKWSFASMPYGAEWKAQRNLSINMFNPNNPDQHEPRELKATRIFLLKLYEAPEDLSHLLHNLAGSTILSVIYGFDVAAMQDSVHTDNARRGAEGFIQACVPGAFFVDYLPWLKYIPSCFPGSSFQGRAQVWKEYTEKLLHGPFDTMKNQIFEEGLESCFVSRCLGKLSGEHDAEWVTKRTAGSMYVAGTDTTVTSLRSFFLAMMQYPECQKKAQQELDRVVGSNRLPDFSDRDSLPYIQAIVYETMRRYTFTFLVGLPHLASEEDVYNGYRIPKGSIIIANAWAMMHDERNFQDPYTFNPDRYIRPADGQLNHDMLKPTAGFGFGRRICPGRHMALSATWIAIASTLSVFDISKSEAVDGNGQIIEPFTEYDNTTLQNQPNPYKCSIKLRSPECLHVMQTDVDFVEGK</sequence>
<dbReference type="EMBL" id="MU802043">
    <property type="protein sequence ID" value="KAJ3982895.1"/>
    <property type="molecule type" value="Genomic_DNA"/>
</dbReference>
<evidence type="ECO:0000256" key="3">
    <source>
        <dbReference type="ARBA" id="ARBA00010617"/>
    </source>
</evidence>
<dbReference type="SUPFAM" id="SSF48264">
    <property type="entry name" value="Cytochrome P450"/>
    <property type="match status" value="1"/>
</dbReference>
<dbReference type="PRINTS" id="PR00385">
    <property type="entry name" value="P450"/>
</dbReference>
<dbReference type="InterPro" id="IPR002401">
    <property type="entry name" value="Cyt_P450_E_grp-I"/>
</dbReference>
<evidence type="ECO:0000256" key="10">
    <source>
        <dbReference type="RuleBase" id="RU000461"/>
    </source>
</evidence>
<dbReference type="InterPro" id="IPR050364">
    <property type="entry name" value="Cytochrome_P450_fung"/>
</dbReference>
<dbReference type="InterPro" id="IPR001128">
    <property type="entry name" value="Cyt_P450"/>
</dbReference>
<dbReference type="Pfam" id="PF00067">
    <property type="entry name" value="p450"/>
    <property type="match status" value="1"/>
</dbReference>
<evidence type="ECO:0000313" key="12">
    <source>
        <dbReference type="Proteomes" id="UP001163850"/>
    </source>
</evidence>
<feature type="binding site" description="axial binding residue" evidence="9">
    <location>
        <position position="441"/>
    </location>
    <ligand>
        <name>heme</name>
        <dbReference type="ChEBI" id="CHEBI:30413"/>
    </ligand>
    <ligandPart>
        <name>Fe</name>
        <dbReference type="ChEBI" id="CHEBI:18248"/>
    </ligandPart>
</feature>
<keyword evidence="7 9" id="KW-0408">Iron</keyword>
<evidence type="ECO:0000256" key="6">
    <source>
        <dbReference type="ARBA" id="ARBA00023002"/>
    </source>
</evidence>
<keyword evidence="5 9" id="KW-0479">Metal-binding</keyword>
<dbReference type="GO" id="GO:0020037">
    <property type="term" value="F:heme binding"/>
    <property type="evidence" value="ECO:0007669"/>
    <property type="project" value="InterPro"/>
</dbReference>
<accession>A0AA38PX83</accession>
<evidence type="ECO:0000256" key="1">
    <source>
        <dbReference type="ARBA" id="ARBA00001971"/>
    </source>
</evidence>
<dbReference type="PRINTS" id="PR00463">
    <property type="entry name" value="EP450I"/>
</dbReference>
<reference evidence="11" key="1">
    <citation type="submission" date="2022-08" db="EMBL/GenBank/DDBJ databases">
        <authorList>
            <consortium name="DOE Joint Genome Institute"/>
            <person name="Min B."/>
            <person name="Riley R."/>
            <person name="Sierra-Patev S."/>
            <person name="Naranjo-Ortiz M."/>
            <person name="Looney B."/>
            <person name="Konkel Z."/>
            <person name="Slot J.C."/>
            <person name="Sakamoto Y."/>
            <person name="Steenwyk J.L."/>
            <person name="Rokas A."/>
            <person name="Carro J."/>
            <person name="Camarero S."/>
            <person name="Ferreira P."/>
            <person name="Molpeceres G."/>
            <person name="Ruiz-Duenas F.J."/>
            <person name="Serrano A."/>
            <person name="Henrissat B."/>
            <person name="Drula E."/>
            <person name="Hughes K.W."/>
            <person name="Mata J.L."/>
            <person name="Ishikawa N.K."/>
            <person name="Vargas-Isla R."/>
            <person name="Ushijima S."/>
            <person name="Smith C.A."/>
            <person name="Ahrendt S."/>
            <person name="Andreopoulos W."/>
            <person name="He G."/>
            <person name="Labutti K."/>
            <person name="Lipzen A."/>
            <person name="Ng V."/>
            <person name="Sandor L."/>
            <person name="Barry K."/>
            <person name="Martinez A.T."/>
            <person name="Xiao Y."/>
            <person name="Gibbons J.G."/>
            <person name="Terashima K."/>
            <person name="Hibbett D.S."/>
            <person name="Grigoriev I.V."/>
        </authorList>
    </citation>
    <scope>NUCLEOTIDE SEQUENCE</scope>
    <source>
        <strain evidence="11">TFB7829</strain>
    </source>
</reference>
<comment type="caution">
    <text evidence="11">The sequence shown here is derived from an EMBL/GenBank/DDBJ whole genome shotgun (WGS) entry which is preliminary data.</text>
</comment>
<dbReference type="GO" id="GO:0005506">
    <property type="term" value="F:iron ion binding"/>
    <property type="evidence" value="ECO:0007669"/>
    <property type="project" value="InterPro"/>
</dbReference>
<dbReference type="PANTHER" id="PTHR46300:SF7">
    <property type="entry name" value="P450, PUTATIVE (EUROFUNG)-RELATED"/>
    <property type="match status" value="1"/>
</dbReference>
<name>A0AA38PX83_9AGAR</name>
<keyword evidence="4 9" id="KW-0349">Heme</keyword>
<evidence type="ECO:0000256" key="8">
    <source>
        <dbReference type="ARBA" id="ARBA00023033"/>
    </source>
</evidence>
<evidence type="ECO:0000256" key="2">
    <source>
        <dbReference type="ARBA" id="ARBA00005179"/>
    </source>
</evidence>
<comment type="cofactor">
    <cofactor evidence="1 9">
        <name>heme</name>
        <dbReference type="ChEBI" id="CHEBI:30413"/>
    </cofactor>
</comment>
<dbReference type="GO" id="GO:0016705">
    <property type="term" value="F:oxidoreductase activity, acting on paired donors, with incorporation or reduction of molecular oxygen"/>
    <property type="evidence" value="ECO:0007669"/>
    <property type="project" value="InterPro"/>
</dbReference>
<dbReference type="CDD" id="cd11065">
    <property type="entry name" value="CYP64-like"/>
    <property type="match status" value="1"/>
</dbReference>
<keyword evidence="8 10" id="KW-0503">Monooxygenase</keyword>
<dbReference type="PANTHER" id="PTHR46300">
    <property type="entry name" value="P450, PUTATIVE (EUROFUNG)-RELATED-RELATED"/>
    <property type="match status" value="1"/>
</dbReference>
<dbReference type="GO" id="GO:0004497">
    <property type="term" value="F:monooxygenase activity"/>
    <property type="evidence" value="ECO:0007669"/>
    <property type="project" value="UniProtKB-KW"/>
</dbReference>
<dbReference type="Gene3D" id="1.10.630.10">
    <property type="entry name" value="Cytochrome P450"/>
    <property type="match status" value="1"/>
</dbReference>
<evidence type="ECO:0000256" key="4">
    <source>
        <dbReference type="ARBA" id="ARBA00022617"/>
    </source>
</evidence>
<evidence type="ECO:0000313" key="11">
    <source>
        <dbReference type="EMBL" id="KAJ3982895.1"/>
    </source>
</evidence>
<evidence type="ECO:0000256" key="5">
    <source>
        <dbReference type="ARBA" id="ARBA00022723"/>
    </source>
</evidence>
<keyword evidence="6 10" id="KW-0560">Oxidoreductase</keyword>
<comment type="pathway">
    <text evidence="2">Secondary metabolite biosynthesis.</text>
</comment>
<dbReference type="InterPro" id="IPR017972">
    <property type="entry name" value="Cyt_P450_CS"/>
</dbReference>
<dbReference type="AlphaFoldDB" id="A0AA38PX83"/>
<organism evidence="11 12">
    <name type="scientific">Lentinula detonsa</name>
    <dbReference type="NCBI Taxonomy" id="2804962"/>
    <lineage>
        <taxon>Eukaryota</taxon>
        <taxon>Fungi</taxon>
        <taxon>Dikarya</taxon>
        <taxon>Basidiomycota</taxon>
        <taxon>Agaricomycotina</taxon>
        <taxon>Agaricomycetes</taxon>
        <taxon>Agaricomycetidae</taxon>
        <taxon>Agaricales</taxon>
        <taxon>Marasmiineae</taxon>
        <taxon>Omphalotaceae</taxon>
        <taxon>Lentinula</taxon>
    </lineage>
</organism>
<proteinExistence type="inferred from homology"/>
<evidence type="ECO:0000256" key="7">
    <source>
        <dbReference type="ARBA" id="ARBA00023004"/>
    </source>
</evidence>
<comment type="similarity">
    <text evidence="3 10">Belongs to the cytochrome P450 family.</text>
</comment>
<dbReference type="PROSITE" id="PS00086">
    <property type="entry name" value="CYTOCHROME_P450"/>
    <property type="match status" value="1"/>
</dbReference>
<gene>
    <name evidence="11" type="ORF">F5890DRAFT_1414827</name>
</gene>
<dbReference type="InterPro" id="IPR036396">
    <property type="entry name" value="Cyt_P450_sf"/>
</dbReference>